<reference evidence="2 3" key="1">
    <citation type="submission" date="2019-04" db="EMBL/GenBank/DDBJ databases">
        <title>Flavobacterium sp. GS03.</title>
        <authorList>
            <person name="Kim H."/>
        </authorList>
    </citation>
    <scope>NUCLEOTIDE SEQUENCE [LARGE SCALE GENOMIC DNA]</scope>
    <source>
        <strain evidence="2 3">GS03</strain>
    </source>
</reference>
<dbReference type="RefSeq" id="WP_136152649.1">
    <property type="nucleotide sequence ID" value="NZ_CP038810.1"/>
</dbReference>
<protein>
    <recommendedName>
        <fullName evidence="4">Outer membrane protein assembly factor BamD</fullName>
    </recommendedName>
</protein>
<keyword evidence="3" id="KW-1185">Reference proteome</keyword>
<evidence type="ECO:0000256" key="1">
    <source>
        <dbReference type="SAM" id="SignalP"/>
    </source>
</evidence>
<dbReference type="AlphaFoldDB" id="A0A4P7PUV9"/>
<organism evidence="2 3">
    <name type="scientific">Flavobacterium sangjuense</name>
    <dbReference type="NCBI Taxonomy" id="2518177"/>
    <lineage>
        <taxon>Bacteria</taxon>
        <taxon>Pseudomonadati</taxon>
        <taxon>Bacteroidota</taxon>
        <taxon>Flavobacteriia</taxon>
        <taxon>Flavobacteriales</taxon>
        <taxon>Flavobacteriaceae</taxon>
        <taxon>Flavobacterium</taxon>
    </lineage>
</organism>
<dbReference type="EMBL" id="CP038810">
    <property type="protein sequence ID" value="QBZ98757.1"/>
    <property type="molecule type" value="Genomic_DNA"/>
</dbReference>
<feature type="chain" id="PRO_5020624186" description="Outer membrane protein assembly factor BamD" evidence="1">
    <location>
        <begin position="20"/>
        <end position="135"/>
    </location>
</feature>
<evidence type="ECO:0000313" key="3">
    <source>
        <dbReference type="Proteomes" id="UP000296862"/>
    </source>
</evidence>
<dbReference type="OrthoDB" id="1324191at2"/>
<gene>
    <name evidence="2" type="ORF">GS03_02268</name>
</gene>
<name>A0A4P7PUV9_9FLAO</name>
<feature type="signal peptide" evidence="1">
    <location>
        <begin position="1"/>
        <end position="19"/>
    </location>
</feature>
<dbReference type="KEGG" id="fsn:GS03_02268"/>
<sequence>MKKYALFFIAFFLSVSSFAQKDSKVPTNKKTEKAKPAPPKEEVVVPAFTKIKVIENYERVLEKGYKTEAMLQAVADYRFFAEDMPAAAKWYEQLFEFCPDELEAVYYFRYAESLKSIGQTEKSKEMMALFQIKKT</sequence>
<proteinExistence type="predicted"/>
<dbReference type="SUPFAM" id="SSF81901">
    <property type="entry name" value="HCP-like"/>
    <property type="match status" value="1"/>
</dbReference>
<dbReference type="Proteomes" id="UP000296862">
    <property type="component" value="Chromosome"/>
</dbReference>
<evidence type="ECO:0000313" key="2">
    <source>
        <dbReference type="EMBL" id="QBZ98757.1"/>
    </source>
</evidence>
<keyword evidence="1" id="KW-0732">Signal</keyword>
<evidence type="ECO:0008006" key="4">
    <source>
        <dbReference type="Google" id="ProtNLM"/>
    </source>
</evidence>
<accession>A0A4P7PUV9</accession>